<evidence type="ECO:0000256" key="2">
    <source>
        <dbReference type="ARBA" id="ARBA00023136"/>
    </source>
</evidence>
<feature type="signal peptide" evidence="4">
    <location>
        <begin position="1"/>
        <end position="17"/>
    </location>
</feature>
<organism evidence="6 7">
    <name type="scientific">Corallococcus sicarius</name>
    <dbReference type="NCBI Taxonomy" id="2316726"/>
    <lineage>
        <taxon>Bacteria</taxon>
        <taxon>Pseudomonadati</taxon>
        <taxon>Myxococcota</taxon>
        <taxon>Myxococcia</taxon>
        <taxon>Myxococcales</taxon>
        <taxon>Cystobacterineae</taxon>
        <taxon>Myxococcaceae</taxon>
        <taxon>Corallococcus</taxon>
    </lineage>
</organism>
<dbReference type="OrthoDB" id="5378334at2"/>
<accession>A0A3A8NFZ1</accession>
<evidence type="ECO:0000256" key="4">
    <source>
        <dbReference type="SAM" id="SignalP"/>
    </source>
</evidence>
<evidence type="ECO:0000313" key="6">
    <source>
        <dbReference type="EMBL" id="RKH40125.1"/>
    </source>
</evidence>
<feature type="region of interest" description="Disordered" evidence="3">
    <location>
        <begin position="19"/>
        <end position="86"/>
    </location>
</feature>
<keyword evidence="4" id="KW-0732">Signal</keyword>
<keyword evidence="2" id="KW-0472">Membrane</keyword>
<evidence type="ECO:0000256" key="1">
    <source>
        <dbReference type="ARBA" id="ARBA00004370"/>
    </source>
</evidence>
<protein>
    <recommendedName>
        <fullName evidence="5">Bacterial surface antigen (D15) domain-containing protein</fullName>
    </recommendedName>
</protein>
<keyword evidence="7" id="KW-1185">Reference proteome</keyword>
<dbReference type="GO" id="GO:0019867">
    <property type="term" value="C:outer membrane"/>
    <property type="evidence" value="ECO:0007669"/>
    <property type="project" value="InterPro"/>
</dbReference>
<comment type="caution">
    <text evidence="6">The sequence shown here is derived from an EMBL/GenBank/DDBJ whole genome shotgun (WGS) entry which is preliminary data.</text>
</comment>
<dbReference type="Pfam" id="PF01103">
    <property type="entry name" value="Omp85"/>
    <property type="match status" value="1"/>
</dbReference>
<gene>
    <name evidence="6" type="ORF">D7X12_21715</name>
</gene>
<feature type="domain" description="Bacterial surface antigen (D15)" evidence="5">
    <location>
        <begin position="646"/>
        <end position="760"/>
    </location>
</feature>
<dbReference type="Gene3D" id="2.40.160.50">
    <property type="entry name" value="membrane protein fhac: a member of the omp85/tpsb transporter family"/>
    <property type="match status" value="1"/>
</dbReference>
<dbReference type="AlphaFoldDB" id="A0A3A8NFZ1"/>
<dbReference type="InterPro" id="IPR000184">
    <property type="entry name" value="Bac_surfAg_D15"/>
</dbReference>
<feature type="region of interest" description="Disordered" evidence="3">
    <location>
        <begin position="382"/>
        <end position="403"/>
    </location>
</feature>
<dbReference type="Proteomes" id="UP000273405">
    <property type="component" value="Unassembled WGS sequence"/>
</dbReference>
<comment type="subcellular location">
    <subcellularLocation>
        <location evidence="1">Membrane</location>
    </subcellularLocation>
</comment>
<feature type="chain" id="PRO_5017434491" description="Bacterial surface antigen (D15) domain-containing protein" evidence="4">
    <location>
        <begin position="18"/>
        <end position="807"/>
    </location>
</feature>
<name>A0A3A8NFZ1_9BACT</name>
<evidence type="ECO:0000313" key="7">
    <source>
        <dbReference type="Proteomes" id="UP000273405"/>
    </source>
</evidence>
<evidence type="ECO:0000256" key="3">
    <source>
        <dbReference type="SAM" id="MobiDB-lite"/>
    </source>
</evidence>
<feature type="compositionally biased region" description="Acidic residues" evidence="3">
    <location>
        <begin position="49"/>
        <end position="66"/>
    </location>
</feature>
<proteinExistence type="predicted"/>
<feature type="compositionally biased region" description="Low complexity" evidence="3">
    <location>
        <begin position="27"/>
        <end position="36"/>
    </location>
</feature>
<sequence>MNRILLCLCFVSLVASAQPAEDGGTLPPDAGALSAPSAPPTPSVAAAREDDEGPDDDDDDDADREDGDAASREECPDAFDDDDATTPSVLAPLQLDVDGKGQVPTGLELVGLQRLTDAQVRTLVGAPAAGAPLSQSPAELQALLRRLARTGLFARVEPRLHVSEQGPTLLAVTLVEHPTVTSVQVQGLQDLRPREWLESLFPGPPGSYDKGLWNDEDIGREVEEFFESMNTKERRATAPAVHPCPPLHPPREWLARMEGGQLRPGIVLGGLDAALERTLKDVRDDDGYLLATVSATLSQDGALVVTVDEGRLESVDVPGVEPEMAERVREALGLSPGEVFLRSDARRGLERLRSQLPFLRTVDGEGLGEERRRVRVVEEREASGARSYRTEEQERRASRREDKESRSEWREMFSWDDEDREGGLTLEGRRLVVHMRPRLPSLSMELLPVHTQVTGFAPGLSAELHFWDPKDRLHATLEGAFFVPLRLGGQRLPDDPEGTRRQRRVSLLGGAKLQVPVLGLAEVGAQVHDFTDTFDRWRLSDIDSYIYSFLLNRPDRDYFRRKGFTAFATWRWSRSWLAGAEFRGDTYESLQPFTPPLSLFRRDSPPFPNAPVTEGRLRSVLLRAEYDSKAKPGSPVGSLFRTPETSLFPRQGDRTLEAALRALVTLEVGQQVGVDTNFWKLVGDAVVVLPVNWHSRLSVRLRVAGGEDLPLQKQEALGGWSALRGFGFKDFRGGDASVLGSAEYRWQAFGLFADLGSVHTGSEWMDPRLGVGANFHFTDGVRVDVAWRTDEKARATPEARLLFVRTF</sequence>
<evidence type="ECO:0000259" key="5">
    <source>
        <dbReference type="Pfam" id="PF01103"/>
    </source>
</evidence>
<dbReference type="EMBL" id="RAWG01000141">
    <property type="protein sequence ID" value="RKH40125.1"/>
    <property type="molecule type" value="Genomic_DNA"/>
</dbReference>
<reference evidence="7" key="1">
    <citation type="submission" date="2018-09" db="EMBL/GenBank/DDBJ databases">
        <authorList>
            <person name="Livingstone P.G."/>
            <person name="Whitworth D.E."/>
        </authorList>
    </citation>
    <scope>NUCLEOTIDE SEQUENCE [LARGE SCALE GENOMIC DNA]</scope>
    <source>
        <strain evidence="7">CA040B</strain>
    </source>
</reference>